<accession>A0A327Q723</accession>
<dbReference type="OrthoDB" id="287565at2"/>
<name>A0A327Q723_9BACT</name>
<feature type="domain" description="Activator of Hsp90 ATPase homologue 1/2-like C-terminal" evidence="2">
    <location>
        <begin position="177"/>
        <end position="291"/>
    </location>
</feature>
<dbReference type="CDD" id="cd07814">
    <property type="entry name" value="SRPBCC_CalC_Aha1-like"/>
    <property type="match status" value="2"/>
</dbReference>
<feature type="domain" description="Activator of Hsp90 ATPase homologue 1/2-like C-terminal" evidence="2">
    <location>
        <begin position="26"/>
        <end position="136"/>
    </location>
</feature>
<sequence>MKTQDFTISFLVPQSAGEVFNAVNNVRGWWSEQVEGKTGALGEVFNYHYQDVHRSRMKIIEFIPNEKVVWLVEANYFNFTRDHAEWTNTKISFEIASKGDQTELVFTHIGLVPTEECYDICTDAWTNYIRGSLKNLITTGKGKPNPYQASIDSAEKMKRDSQSSQDYSISFLVDRAPASVYQAITEVDQWWSTHVKGTSKDVGDEFSVGFGNDHFSTRTVSAAVPFKRIEWRITDCHLPFLKDQEEWIGTENIFDIHPENGKTRLTFTHIGLQPAMECYDVCTKGWNQFIEGSLLPYILEGTGKPLE</sequence>
<evidence type="ECO:0000313" key="3">
    <source>
        <dbReference type="EMBL" id="RAJ00386.1"/>
    </source>
</evidence>
<evidence type="ECO:0000256" key="1">
    <source>
        <dbReference type="ARBA" id="ARBA00006817"/>
    </source>
</evidence>
<dbReference type="Gene3D" id="3.30.530.20">
    <property type="match status" value="2"/>
</dbReference>
<protein>
    <submittedName>
        <fullName evidence="3">Uncharacterized protein YndB with AHSA1/START domain</fullName>
    </submittedName>
</protein>
<evidence type="ECO:0000259" key="2">
    <source>
        <dbReference type="Pfam" id="PF08327"/>
    </source>
</evidence>
<evidence type="ECO:0000313" key="4">
    <source>
        <dbReference type="Proteomes" id="UP000249547"/>
    </source>
</evidence>
<dbReference type="InterPro" id="IPR023393">
    <property type="entry name" value="START-like_dom_sf"/>
</dbReference>
<reference evidence="3 4" key="1">
    <citation type="submission" date="2018-06" db="EMBL/GenBank/DDBJ databases">
        <title>Genomic Encyclopedia of Archaeal and Bacterial Type Strains, Phase II (KMG-II): from individual species to whole genera.</title>
        <authorList>
            <person name="Goeker M."/>
        </authorList>
    </citation>
    <scope>NUCLEOTIDE SEQUENCE [LARGE SCALE GENOMIC DNA]</scope>
    <source>
        <strain evidence="3 4">DSM 23857</strain>
    </source>
</reference>
<proteinExistence type="inferred from homology"/>
<dbReference type="SUPFAM" id="SSF55961">
    <property type="entry name" value="Bet v1-like"/>
    <property type="match status" value="2"/>
</dbReference>
<dbReference type="Pfam" id="PF08327">
    <property type="entry name" value="AHSA1"/>
    <property type="match status" value="2"/>
</dbReference>
<keyword evidence="4" id="KW-1185">Reference proteome</keyword>
<comment type="caution">
    <text evidence="3">The sequence shown here is derived from an EMBL/GenBank/DDBJ whole genome shotgun (WGS) entry which is preliminary data.</text>
</comment>
<dbReference type="InterPro" id="IPR013538">
    <property type="entry name" value="ASHA1/2-like_C"/>
</dbReference>
<dbReference type="AlphaFoldDB" id="A0A327Q723"/>
<dbReference type="Proteomes" id="UP000249547">
    <property type="component" value="Unassembled WGS sequence"/>
</dbReference>
<dbReference type="EMBL" id="QLLL01000008">
    <property type="protein sequence ID" value="RAJ00386.1"/>
    <property type="molecule type" value="Genomic_DNA"/>
</dbReference>
<gene>
    <name evidence="3" type="ORF">LX64_04091</name>
</gene>
<dbReference type="RefSeq" id="WP_111599505.1">
    <property type="nucleotide sequence ID" value="NZ_QLLL01000008.1"/>
</dbReference>
<comment type="similarity">
    <text evidence="1">Belongs to the AHA1 family.</text>
</comment>
<organism evidence="3 4">
    <name type="scientific">Chitinophaga skermanii</name>
    <dbReference type="NCBI Taxonomy" id="331697"/>
    <lineage>
        <taxon>Bacteria</taxon>
        <taxon>Pseudomonadati</taxon>
        <taxon>Bacteroidota</taxon>
        <taxon>Chitinophagia</taxon>
        <taxon>Chitinophagales</taxon>
        <taxon>Chitinophagaceae</taxon>
        <taxon>Chitinophaga</taxon>
    </lineage>
</organism>